<evidence type="ECO:0000313" key="1">
    <source>
        <dbReference type="EMBL" id="EYC36765.1"/>
    </source>
</evidence>
<dbReference type="GO" id="GO:0044547">
    <property type="term" value="F:DNA topoisomerase binding"/>
    <property type="evidence" value="ECO:0007669"/>
    <property type="project" value="TreeGrafter"/>
</dbReference>
<dbReference type="GO" id="GO:0015074">
    <property type="term" value="P:DNA integration"/>
    <property type="evidence" value="ECO:0007669"/>
    <property type="project" value="TreeGrafter"/>
</dbReference>
<gene>
    <name evidence="1" type="primary">Acey_s0859.g2729</name>
    <name evidence="1" type="ORF">Y032_0859g2729</name>
</gene>
<organism evidence="1 2">
    <name type="scientific">Ancylostoma ceylanicum</name>
    <dbReference type="NCBI Taxonomy" id="53326"/>
    <lineage>
        <taxon>Eukaryota</taxon>
        <taxon>Metazoa</taxon>
        <taxon>Ecdysozoa</taxon>
        <taxon>Nematoda</taxon>
        <taxon>Chromadorea</taxon>
        <taxon>Rhabditida</taxon>
        <taxon>Rhabditina</taxon>
        <taxon>Rhabditomorpha</taxon>
        <taxon>Strongyloidea</taxon>
        <taxon>Ancylostomatidae</taxon>
        <taxon>Ancylostomatinae</taxon>
        <taxon>Ancylostoma</taxon>
    </lineage>
</organism>
<protein>
    <submittedName>
        <fullName evidence="1">Uncharacterized protein</fullName>
    </submittedName>
</protein>
<sequence>MATELLSYRRVRNWMKPVFTADEKWCLYVNNMRSPPWVDKDEQHDPQPKAGLHPLEVVISVWCDCQGIIHCEVLPRYNALTVDLYCQRLYGMAAKIAGRRPNYGTIRFLHDPARPLIIRVIRQKLLDFEWEVLTSAL</sequence>
<dbReference type="PANTHER" id="PTHR46060">
    <property type="entry name" value="MARINER MOS1 TRANSPOSASE-LIKE PROTEIN"/>
    <property type="match status" value="1"/>
</dbReference>
<dbReference type="GO" id="GO:0000729">
    <property type="term" value="P:DNA double-strand break processing"/>
    <property type="evidence" value="ECO:0007669"/>
    <property type="project" value="TreeGrafter"/>
</dbReference>
<dbReference type="InterPro" id="IPR052709">
    <property type="entry name" value="Transposase-MT_Hybrid"/>
</dbReference>
<name>A0A016WAV1_9BILA</name>
<keyword evidence="2" id="KW-1185">Reference proteome</keyword>
<dbReference type="Proteomes" id="UP000024635">
    <property type="component" value="Unassembled WGS sequence"/>
</dbReference>
<dbReference type="GO" id="GO:0046975">
    <property type="term" value="F:histone H3K36 methyltransferase activity"/>
    <property type="evidence" value="ECO:0007669"/>
    <property type="project" value="TreeGrafter"/>
</dbReference>
<dbReference type="InterPro" id="IPR001888">
    <property type="entry name" value="Transposase_1"/>
</dbReference>
<dbReference type="InterPro" id="IPR036397">
    <property type="entry name" value="RNaseH_sf"/>
</dbReference>
<dbReference type="GO" id="GO:0035861">
    <property type="term" value="C:site of double-strand break"/>
    <property type="evidence" value="ECO:0007669"/>
    <property type="project" value="TreeGrafter"/>
</dbReference>
<dbReference type="GO" id="GO:0003690">
    <property type="term" value="F:double-stranded DNA binding"/>
    <property type="evidence" value="ECO:0007669"/>
    <property type="project" value="TreeGrafter"/>
</dbReference>
<accession>A0A016WAV1</accession>
<dbReference type="GO" id="GO:0042800">
    <property type="term" value="F:histone H3K4 methyltransferase activity"/>
    <property type="evidence" value="ECO:0007669"/>
    <property type="project" value="TreeGrafter"/>
</dbReference>
<dbReference type="GO" id="GO:0044774">
    <property type="term" value="P:mitotic DNA integrity checkpoint signaling"/>
    <property type="evidence" value="ECO:0007669"/>
    <property type="project" value="TreeGrafter"/>
</dbReference>
<dbReference type="GO" id="GO:0031297">
    <property type="term" value="P:replication fork processing"/>
    <property type="evidence" value="ECO:0007669"/>
    <property type="project" value="TreeGrafter"/>
</dbReference>
<dbReference type="GO" id="GO:0005634">
    <property type="term" value="C:nucleus"/>
    <property type="evidence" value="ECO:0007669"/>
    <property type="project" value="TreeGrafter"/>
</dbReference>
<dbReference type="GO" id="GO:0000014">
    <property type="term" value="F:single-stranded DNA endodeoxyribonuclease activity"/>
    <property type="evidence" value="ECO:0007669"/>
    <property type="project" value="TreeGrafter"/>
</dbReference>
<dbReference type="Pfam" id="PF01359">
    <property type="entry name" value="Transposase_1"/>
    <property type="match status" value="1"/>
</dbReference>
<dbReference type="GO" id="GO:0000793">
    <property type="term" value="C:condensed chromosome"/>
    <property type="evidence" value="ECO:0007669"/>
    <property type="project" value="TreeGrafter"/>
</dbReference>
<dbReference type="AlphaFoldDB" id="A0A016WAV1"/>
<dbReference type="STRING" id="53326.A0A016WAV1"/>
<dbReference type="PANTHER" id="PTHR46060:SF2">
    <property type="entry name" value="HISTONE-LYSINE N-METHYLTRANSFERASE SETMAR"/>
    <property type="match status" value="1"/>
</dbReference>
<dbReference type="GO" id="GO:0003697">
    <property type="term" value="F:single-stranded DNA binding"/>
    <property type="evidence" value="ECO:0007669"/>
    <property type="project" value="TreeGrafter"/>
</dbReference>
<dbReference type="EMBL" id="JARK01000459">
    <property type="protein sequence ID" value="EYC36765.1"/>
    <property type="molecule type" value="Genomic_DNA"/>
</dbReference>
<comment type="caution">
    <text evidence="1">The sequence shown here is derived from an EMBL/GenBank/DDBJ whole genome shotgun (WGS) entry which is preliminary data.</text>
</comment>
<proteinExistence type="predicted"/>
<reference evidence="2" key="1">
    <citation type="journal article" date="2015" name="Nat. Genet.">
        <title>The genome and transcriptome of the zoonotic hookworm Ancylostoma ceylanicum identify infection-specific gene families.</title>
        <authorList>
            <person name="Schwarz E.M."/>
            <person name="Hu Y."/>
            <person name="Antoshechkin I."/>
            <person name="Miller M.M."/>
            <person name="Sternberg P.W."/>
            <person name="Aroian R.V."/>
        </authorList>
    </citation>
    <scope>NUCLEOTIDE SEQUENCE</scope>
    <source>
        <strain evidence="2">HY135</strain>
    </source>
</reference>
<dbReference type="GO" id="GO:0006303">
    <property type="term" value="P:double-strand break repair via nonhomologous end joining"/>
    <property type="evidence" value="ECO:0007669"/>
    <property type="project" value="TreeGrafter"/>
</dbReference>
<evidence type="ECO:0000313" key="2">
    <source>
        <dbReference type="Proteomes" id="UP000024635"/>
    </source>
</evidence>
<dbReference type="Gene3D" id="3.30.420.10">
    <property type="entry name" value="Ribonuclease H-like superfamily/Ribonuclease H"/>
    <property type="match status" value="1"/>
</dbReference>